<dbReference type="PANTHER" id="PTHR18964:SF149">
    <property type="entry name" value="BIFUNCTIONAL UDP-N-ACETYLGLUCOSAMINE 2-EPIMERASE_N-ACETYLMANNOSAMINE KINASE"/>
    <property type="match status" value="1"/>
</dbReference>
<evidence type="ECO:0000256" key="1">
    <source>
        <dbReference type="ARBA" id="ARBA00006479"/>
    </source>
</evidence>
<dbReference type="OrthoDB" id="9795247at2"/>
<gene>
    <name evidence="3" type="primary">nagC</name>
    <name evidence="3" type="ORF">Pla110_19960</name>
</gene>
<dbReference type="InterPro" id="IPR011991">
    <property type="entry name" value="ArsR-like_HTH"/>
</dbReference>
<dbReference type="InterPro" id="IPR036388">
    <property type="entry name" value="WH-like_DNA-bd_sf"/>
</dbReference>
<evidence type="ECO:0000259" key="2">
    <source>
        <dbReference type="Pfam" id="PF12802"/>
    </source>
</evidence>
<dbReference type="Gene3D" id="3.30.420.40">
    <property type="match status" value="2"/>
</dbReference>
<dbReference type="Pfam" id="PF00480">
    <property type="entry name" value="ROK"/>
    <property type="match status" value="1"/>
</dbReference>
<dbReference type="SUPFAM" id="SSF46785">
    <property type="entry name" value="Winged helix' DNA-binding domain"/>
    <property type="match status" value="1"/>
</dbReference>
<dbReference type="InterPro" id="IPR036390">
    <property type="entry name" value="WH_DNA-bd_sf"/>
</dbReference>
<evidence type="ECO:0000313" key="4">
    <source>
        <dbReference type="Proteomes" id="UP000317178"/>
    </source>
</evidence>
<evidence type="ECO:0000313" key="3">
    <source>
        <dbReference type="EMBL" id="QDU80271.1"/>
    </source>
</evidence>
<dbReference type="GO" id="GO:0003700">
    <property type="term" value="F:DNA-binding transcription factor activity"/>
    <property type="evidence" value="ECO:0007669"/>
    <property type="project" value="InterPro"/>
</dbReference>
<dbReference type="InterPro" id="IPR000600">
    <property type="entry name" value="ROK"/>
</dbReference>
<comment type="similarity">
    <text evidence="1">Belongs to the ROK (NagC/XylR) family.</text>
</comment>
<dbReference type="Gene3D" id="1.10.10.10">
    <property type="entry name" value="Winged helix-like DNA-binding domain superfamily/Winged helix DNA-binding domain"/>
    <property type="match status" value="1"/>
</dbReference>
<name>A0A518CM11_9PLAN</name>
<proteinExistence type="inferred from homology"/>
<reference evidence="3 4" key="1">
    <citation type="submission" date="2019-02" db="EMBL/GenBank/DDBJ databases">
        <title>Deep-cultivation of Planctomycetes and their phenomic and genomic characterization uncovers novel biology.</title>
        <authorList>
            <person name="Wiegand S."/>
            <person name="Jogler M."/>
            <person name="Boedeker C."/>
            <person name="Pinto D."/>
            <person name="Vollmers J."/>
            <person name="Rivas-Marin E."/>
            <person name="Kohn T."/>
            <person name="Peeters S.H."/>
            <person name="Heuer A."/>
            <person name="Rast P."/>
            <person name="Oberbeckmann S."/>
            <person name="Bunk B."/>
            <person name="Jeske O."/>
            <person name="Meyerdierks A."/>
            <person name="Storesund J.E."/>
            <person name="Kallscheuer N."/>
            <person name="Luecker S."/>
            <person name="Lage O.M."/>
            <person name="Pohl T."/>
            <person name="Merkel B.J."/>
            <person name="Hornburger P."/>
            <person name="Mueller R.-W."/>
            <person name="Bruemmer F."/>
            <person name="Labrenz M."/>
            <person name="Spormann A.M."/>
            <person name="Op den Camp H."/>
            <person name="Overmann J."/>
            <person name="Amann R."/>
            <person name="Jetten M.S.M."/>
            <person name="Mascher T."/>
            <person name="Medema M.H."/>
            <person name="Devos D.P."/>
            <person name="Kaster A.-K."/>
            <person name="Ovreas L."/>
            <person name="Rohde M."/>
            <person name="Galperin M.Y."/>
            <person name="Jogler C."/>
        </authorList>
    </citation>
    <scope>NUCLEOTIDE SEQUENCE [LARGE SCALE GENOMIC DNA]</scope>
    <source>
        <strain evidence="3 4">Pla110</strain>
    </source>
</reference>
<feature type="domain" description="HTH marR-type" evidence="2">
    <location>
        <begin position="20"/>
        <end position="69"/>
    </location>
</feature>
<organism evidence="3 4">
    <name type="scientific">Polystyrenella longa</name>
    <dbReference type="NCBI Taxonomy" id="2528007"/>
    <lineage>
        <taxon>Bacteria</taxon>
        <taxon>Pseudomonadati</taxon>
        <taxon>Planctomycetota</taxon>
        <taxon>Planctomycetia</taxon>
        <taxon>Planctomycetales</taxon>
        <taxon>Planctomycetaceae</taxon>
        <taxon>Polystyrenella</taxon>
    </lineage>
</organism>
<dbReference type="CDD" id="cd00090">
    <property type="entry name" value="HTH_ARSR"/>
    <property type="match status" value="1"/>
</dbReference>
<dbReference type="SUPFAM" id="SSF53067">
    <property type="entry name" value="Actin-like ATPase domain"/>
    <property type="match status" value="1"/>
</dbReference>
<dbReference type="Pfam" id="PF12802">
    <property type="entry name" value="MarR_2"/>
    <property type="match status" value="1"/>
</dbReference>
<sequence length="391" mass="42271">MSSKSPLSRVQPNLLRKLNERLVIDALQRNGPCSRADLTRQMGISPPTASKTVASLMSVGLIEEVESQHVSLGRPGKLLRFSSKQMQVVGVVMDARRCWIGFSSFEGNISPEHSLSFPTPGTYAALIDALEDGVKQLLQQCDSIIGIGISVPGLTNSFEQKTVFSPNLHMTDGQSPGQDLSERLGVQCIVLQEMHALALGERAFGAAQGLNDFAIIDITTGVGLGVFSGGRLIEGHRGMAGELGHLTVDLKGKLCGCGNHGCIETVACDAAFLDHVSENFGEQLDWGSLTDAIRSGRLQPTAEIKQYAEYLSIALSAVINIYNPSHLFVHGQIFDFIDDFCEQVRQLTRNRTLGPPFEACELVPARGNKELGAIAGMIEYYMDTLAPVLDK</sequence>
<dbReference type="RefSeq" id="WP_144995531.1">
    <property type="nucleotide sequence ID" value="NZ_CP036281.1"/>
</dbReference>
<dbReference type="PROSITE" id="PS01125">
    <property type="entry name" value="ROK"/>
    <property type="match status" value="1"/>
</dbReference>
<dbReference type="KEGG" id="plon:Pla110_19960"/>
<dbReference type="AlphaFoldDB" id="A0A518CM11"/>
<dbReference type="InterPro" id="IPR000835">
    <property type="entry name" value="HTH_MarR-typ"/>
</dbReference>
<protein>
    <submittedName>
        <fullName evidence="3">N-acetylglucosamine repressor</fullName>
    </submittedName>
</protein>
<accession>A0A518CM11</accession>
<dbReference type="EMBL" id="CP036281">
    <property type="protein sequence ID" value="QDU80271.1"/>
    <property type="molecule type" value="Genomic_DNA"/>
</dbReference>
<keyword evidence="4" id="KW-1185">Reference proteome</keyword>
<dbReference type="InterPro" id="IPR043129">
    <property type="entry name" value="ATPase_NBD"/>
</dbReference>
<dbReference type="Proteomes" id="UP000317178">
    <property type="component" value="Chromosome"/>
</dbReference>
<dbReference type="InterPro" id="IPR049874">
    <property type="entry name" value="ROK_cs"/>
</dbReference>
<dbReference type="PANTHER" id="PTHR18964">
    <property type="entry name" value="ROK (REPRESSOR, ORF, KINASE) FAMILY"/>
    <property type="match status" value="1"/>
</dbReference>